<gene>
    <name evidence="7" type="ORF">DERF_002564</name>
</gene>
<comment type="similarity">
    <text evidence="1">Belongs to the peptidase C1 family.</text>
</comment>
<feature type="domain" description="Peptidase C1A papain C-terminal" evidence="6">
    <location>
        <begin position="214"/>
        <end position="433"/>
    </location>
</feature>
<dbReference type="PRINTS" id="PR00705">
    <property type="entry name" value="PAPAIN"/>
</dbReference>
<evidence type="ECO:0000256" key="2">
    <source>
        <dbReference type="ARBA" id="ARBA00022670"/>
    </source>
</evidence>
<keyword evidence="5" id="KW-0732">Signal</keyword>
<dbReference type="Gene3D" id="3.90.70.10">
    <property type="entry name" value="Cysteine proteinases"/>
    <property type="match status" value="1"/>
</dbReference>
<keyword evidence="3" id="KW-0378">Hydrolase</keyword>
<evidence type="ECO:0000256" key="4">
    <source>
        <dbReference type="ARBA" id="ARBA00022807"/>
    </source>
</evidence>
<evidence type="ECO:0000256" key="5">
    <source>
        <dbReference type="SAM" id="SignalP"/>
    </source>
</evidence>
<dbReference type="PANTHER" id="PTHR12411">
    <property type="entry name" value="CYSTEINE PROTEASE FAMILY C1-RELATED"/>
    <property type="match status" value="1"/>
</dbReference>
<accession>A0A922LC37</accession>
<dbReference type="SUPFAM" id="SSF54001">
    <property type="entry name" value="Cysteine proteinases"/>
    <property type="match status" value="1"/>
</dbReference>
<dbReference type="Pfam" id="PF00112">
    <property type="entry name" value="Peptidase_C1"/>
    <property type="match status" value="1"/>
</dbReference>
<evidence type="ECO:0000259" key="6">
    <source>
        <dbReference type="SMART" id="SM00645"/>
    </source>
</evidence>
<keyword evidence="4" id="KW-0788">Thiol protease</keyword>
<dbReference type="SMART" id="SM00645">
    <property type="entry name" value="Pept_C1"/>
    <property type="match status" value="1"/>
</dbReference>
<evidence type="ECO:0000256" key="3">
    <source>
        <dbReference type="ARBA" id="ARBA00022801"/>
    </source>
</evidence>
<dbReference type="InterPro" id="IPR013128">
    <property type="entry name" value="Peptidase_C1A"/>
</dbReference>
<name>A0A922LC37_DERFA</name>
<dbReference type="AlphaFoldDB" id="A0A922LC37"/>
<dbReference type="PROSITE" id="PS00139">
    <property type="entry name" value="THIOL_PROTEASE_CYS"/>
    <property type="match status" value="1"/>
</dbReference>
<evidence type="ECO:0000313" key="8">
    <source>
        <dbReference type="Proteomes" id="UP000790347"/>
    </source>
</evidence>
<dbReference type="InterPro" id="IPR038765">
    <property type="entry name" value="Papain-like_cys_pep_sf"/>
</dbReference>
<dbReference type="InterPro" id="IPR000169">
    <property type="entry name" value="Pept_cys_AS"/>
</dbReference>
<organism evidence="7 8">
    <name type="scientific">Dermatophagoides farinae</name>
    <name type="common">American house dust mite</name>
    <dbReference type="NCBI Taxonomy" id="6954"/>
    <lineage>
        <taxon>Eukaryota</taxon>
        <taxon>Metazoa</taxon>
        <taxon>Ecdysozoa</taxon>
        <taxon>Arthropoda</taxon>
        <taxon>Chelicerata</taxon>
        <taxon>Arachnida</taxon>
        <taxon>Acari</taxon>
        <taxon>Acariformes</taxon>
        <taxon>Sarcoptiformes</taxon>
        <taxon>Astigmata</taxon>
        <taxon>Psoroptidia</taxon>
        <taxon>Analgoidea</taxon>
        <taxon>Pyroglyphidae</taxon>
        <taxon>Dermatophagoidinae</taxon>
        <taxon>Dermatophagoides</taxon>
    </lineage>
</organism>
<proteinExistence type="inferred from homology"/>
<reference evidence="7" key="1">
    <citation type="submission" date="2013-05" db="EMBL/GenBank/DDBJ databases">
        <authorList>
            <person name="Yim A.K.Y."/>
            <person name="Chan T.F."/>
            <person name="Ji K.M."/>
            <person name="Liu X.Y."/>
            <person name="Zhou J.W."/>
            <person name="Li R.Q."/>
            <person name="Yang K.Y."/>
            <person name="Li J."/>
            <person name="Li M."/>
            <person name="Law P.T.W."/>
            <person name="Wu Y.L."/>
            <person name="Cai Z.L."/>
            <person name="Qin H."/>
            <person name="Bao Y."/>
            <person name="Leung R.K.K."/>
            <person name="Ng P.K.S."/>
            <person name="Zou J."/>
            <person name="Zhong X.J."/>
            <person name="Ran P.X."/>
            <person name="Zhong N.S."/>
            <person name="Liu Z.G."/>
            <person name="Tsui S.K.W."/>
        </authorList>
    </citation>
    <scope>NUCLEOTIDE SEQUENCE</scope>
    <source>
        <strain evidence="7">Derf</strain>
        <tissue evidence="7">Whole organism</tissue>
    </source>
</reference>
<dbReference type="GO" id="GO:0006508">
    <property type="term" value="P:proteolysis"/>
    <property type="evidence" value="ECO:0007669"/>
    <property type="project" value="UniProtKB-KW"/>
</dbReference>
<keyword evidence="2" id="KW-0645">Protease</keyword>
<evidence type="ECO:0000256" key="1">
    <source>
        <dbReference type="ARBA" id="ARBA00008455"/>
    </source>
</evidence>
<feature type="chain" id="PRO_5036972946" description="Peptidase C1A papain C-terminal domain-containing protein" evidence="5">
    <location>
        <begin position="21"/>
        <end position="435"/>
    </location>
</feature>
<dbReference type="InterPro" id="IPR000668">
    <property type="entry name" value="Peptidase_C1A_C"/>
</dbReference>
<dbReference type="GO" id="GO:0008234">
    <property type="term" value="F:cysteine-type peptidase activity"/>
    <property type="evidence" value="ECO:0007669"/>
    <property type="project" value="UniProtKB-KW"/>
</dbReference>
<dbReference type="CDD" id="cd02248">
    <property type="entry name" value="Peptidase_C1A"/>
    <property type="match status" value="1"/>
</dbReference>
<reference evidence="7" key="2">
    <citation type="journal article" date="2022" name="Res Sq">
        <title>Comparative Genomics Reveals Insights into the Divergent Evolution of Astigmatic Mites and Household Pest Adaptations.</title>
        <authorList>
            <person name="Xiong Q."/>
            <person name="Wan A.T.-Y."/>
            <person name="Liu X.-Y."/>
            <person name="Fung C.S.-H."/>
            <person name="Xiao X."/>
            <person name="Malainual N."/>
            <person name="Hou J."/>
            <person name="Wang L."/>
            <person name="Wang M."/>
            <person name="Yang K."/>
            <person name="Cui Y."/>
            <person name="Leung E."/>
            <person name="Nong W."/>
            <person name="Shin S.-K."/>
            <person name="Au S."/>
            <person name="Jeong K.Y."/>
            <person name="Chew F.T."/>
            <person name="Hui J."/>
            <person name="Leung T.F."/>
            <person name="Tungtrongchitr A."/>
            <person name="Zhong N."/>
            <person name="Liu Z."/>
            <person name="Tsui S."/>
        </authorList>
    </citation>
    <scope>NUCLEOTIDE SEQUENCE</scope>
    <source>
        <strain evidence="7">Derf</strain>
        <tissue evidence="7">Whole organism</tissue>
    </source>
</reference>
<comment type="caution">
    <text evidence="7">The sequence shown here is derived from an EMBL/GenBank/DDBJ whole genome shotgun (WGS) entry which is preliminary data.</text>
</comment>
<protein>
    <recommendedName>
        <fullName evidence="6">Peptidase C1A papain C-terminal domain-containing protein</fullName>
    </recommendedName>
</protein>
<evidence type="ECO:0000313" key="7">
    <source>
        <dbReference type="EMBL" id="KAH9528642.1"/>
    </source>
</evidence>
<dbReference type="InterPro" id="IPR039417">
    <property type="entry name" value="Peptidase_C1A_papain-like"/>
</dbReference>
<dbReference type="EMBL" id="ASGP02000001">
    <property type="protein sequence ID" value="KAH9528642.1"/>
    <property type="molecule type" value="Genomic_DNA"/>
</dbReference>
<dbReference type="Proteomes" id="UP000790347">
    <property type="component" value="Unassembled WGS sequence"/>
</dbReference>
<sequence>MIFILPVILLLSTNIKQSTSDLIDLHQNLPIEQLWKEIDVVLQLMHMNRTIGDLVPTAIDDFTRPLENITDCYAFEVIDHHQSNQTTFINIFNKNRPFSDVVKFYYQAFPHNDISADSIRALLLSTREIINLCMIFENRRQHQSDENSMKFGFTELSDKNDGYMKNMQGLLTDEIYTPVTTLYYLWYNGMIRPSTQSTALDGSNPECVRFVDNLPESFDWRDKNVVTDVKNQGECGSCWAFATVGSIESAYLIHSNMTKDQINLSEQELISCARSNGCHGGTSTLSFDFVRHHGLTSGQVMPYQAKDGNGCLHAPPPLAGIRGYCVRSEIRYSNQYSSEYLTDDDIRNTLVSYGPLYIGVNADRLSRNYRGGIIDDDTCSMRVNHAVLLVGYTPDSWILKNSWGKTWGEQQGYFRIARGKNMCGINTEIAYPLVV</sequence>
<feature type="signal peptide" evidence="5">
    <location>
        <begin position="1"/>
        <end position="20"/>
    </location>
</feature>
<keyword evidence="8" id="KW-1185">Reference proteome</keyword>